<accession>A0ABQ3YP40</accession>
<feature type="chain" id="PRO_5045203557" description="Secreted protein" evidence="1">
    <location>
        <begin position="23"/>
        <end position="107"/>
    </location>
</feature>
<evidence type="ECO:0000313" key="2">
    <source>
        <dbReference type="EMBL" id="GID99319.1"/>
    </source>
</evidence>
<dbReference type="EMBL" id="BOML01000006">
    <property type="protein sequence ID" value="GID99319.1"/>
    <property type="molecule type" value="Genomic_DNA"/>
</dbReference>
<evidence type="ECO:0000256" key="1">
    <source>
        <dbReference type="SAM" id="SignalP"/>
    </source>
</evidence>
<feature type="signal peptide" evidence="1">
    <location>
        <begin position="1"/>
        <end position="22"/>
    </location>
</feature>
<evidence type="ECO:0008006" key="4">
    <source>
        <dbReference type="Google" id="ProtNLM"/>
    </source>
</evidence>
<reference evidence="2 3" key="1">
    <citation type="submission" date="2021-01" db="EMBL/GenBank/DDBJ databases">
        <title>Whole genome shotgun sequence of Actinoplanes durhamensis NBRC 14914.</title>
        <authorList>
            <person name="Komaki H."/>
            <person name="Tamura T."/>
        </authorList>
    </citation>
    <scope>NUCLEOTIDE SEQUENCE [LARGE SCALE GENOMIC DNA]</scope>
    <source>
        <strain evidence="2 3">NBRC 14914</strain>
    </source>
</reference>
<protein>
    <recommendedName>
        <fullName evidence="4">Secreted protein</fullName>
    </recommendedName>
</protein>
<dbReference type="Proteomes" id="UP000637628">
    <property type="component" value="Unassembled WGS sequence"/>
</dbReference>
<comment type="caution">
    <text evidence="2">The sequence shown here is derived from an EMBL/GenBank/DDBJ whole genome shotgun (WGS) entry which is preliminary data.</text>
</comment>
<organism evidence="2 3">
    <name type="scientific">Paractinoplanes durhamensis</name>
    <dbReference type="NCBI Taxonomy" id="113563"/>
    <lineage>
        <taxon>Bacteria</taxon>
        <taxon>Bacillati</taxon>
        <taxon>Actinomycetota</taxon>
        <taxon>Actinomycetes</taxon>
        <taxon>Micromonosporales</taxon>
        <taxon>Micromonosporaceae</taxon>
        <taxon>Paractinoplanes</taxon>
    </lineage>
</organism>
<keyword evidence="3" id="KW-1185">Reference proteome</keyword>
<evidence type="ECO:0000313" key="3">
    <source>
        <dbReference type="Proteomes" id="UP000637628"/>
    </source>
</evidence>
<proteinExistence type="predicted"/>
<keyword evidence="1" id="KW-0732">Signal</keyword>
<sequence>MRNMIKRTLLVAIMAGTGIAVAAAPASASATACSRITVKWGLGGGGNYWCQQGDGYYRTMLYCATNVQGTSGGAYYFGPWNHTDQNPVLGKLCPTNKYLIATGYDLA</sequence>
<name>A0ABQ3YP40_9ACTN</name>
<dbReference type="PROSITE" id="PS51257">
    <property type="entry name" value="PROKAR_LIPOPROTEIN"/>
    <property type="match status" value="1"/>
</dbReference>
<gene>
    <name evidence="2" type="ORF">Adu01nite_06700</name>
</gene>